<evidence type="ECO:0000313" key="2">
    <source>
        <dbReference type="Proteomes" id="UP000887013"/>
    </source>
</evidence>
<sequence length="114" mass="13406">MHREESLLNGLSNFNEWMSIFRTKSFSAMKHIFILMALLNVEMPHLGFREPTYDCEKQMHSQSVTVWTEGLIGSYFFENEGGQAVNVTGARYRERITQFFLPKLDDIVTDDMWF</sequence>
<evidence type="ECO:0000313" key="1">
    <source>
        <dbReference type="EMBL" id="GFT12407.1"/>
    </source>
</evidence>
<comment type="caution">
    <text evidence="1">The sequence shown here is derived from an EMBL/GenBank/DDBJ whole genome shotgun (WGS) entry which is preliminary data.</text>
</comment>
<reference evidence="1" key="1">
    <citation type="submission" date="2020-08" db="EMBL/GenBank/DDBJ databases">
        <title>Multicomponent nature underlies the extraordinary mechanical properties of spider dragline silk.</title>
        <authorList>
            <person name="Kono N."/>
            <person name="Nakamura H."/>
            <person name="Mori M."/>
            <person name="Yoshida Y."/>
            <person name="Ohtoshi R."/>
            <person name="Malay A.D."/>
            <person name="Moran D.A.P."/>
            <person name="Tomita M."/>
            <person name="Numata K."/>
            <person name="Arakawa K."/>
        </authorList>
    </citation>
    <scope>NUCLEOTIDE SEQUENCE</scope>
</reference>
<dbReference type="Proteomes" id="UP000887013">
    <property type="component" value="Unassembled WGS sequence"/>
</dbReference>
<proteinExistence type="predicted"/>
<gene>
    <name evidence="1" type="primary">X975_05745</name>
    <name evidence="1" type="ORF">NPIL_469691</name>
</gene>
<keyword evidence="2" id="KW-1185">Reference proteome</keyword>
<protein>
    <submittedName>
        <fullName evidence="1">Uncharacterized protein</fullName>
    </submittedName>
</protein>
<dbReference type="OrthoDB" id="6494175at2759"/>
<accession>A0A8X6NFU5</accession>
<organism evidence="1 2">
    <name type="scientific">Nephila pilipes</name>
    <name type="common">Giant wood spider</name>
    <name type="synonym">Nephila maculata</name>
    <dbReference type="NCBI Taxonomy" id="299642"/>
    <lineage>
        <taxon>Eukaryota</taxon>
        <taxon>Metazoa</taxon>
        <taxon>Ecdysozoa</taxon>
        <taxon>Arthropoda</taxon>
        <taxon>Chelicerata</taxon>
        <taxon>Arachnida</taxon>
        <taxon>Araneae</taxon>
        <taxon>Araneomorphae</taxon>
        <taxon>Entelegynae</taxon>
        <taxon>Araneoidea</taxon>
        <taxon>Nephilidae</taxon>
        <taxon>Nephila</taxon>
    </lineage>
</organism>
<name>A0A8X6NFU5_NEPPI</name>
<dbReference type="AlphaFoldDB" id="A0A8X6NFU5"/>
<dbReference type="EMBL" id="BMAW01104111">
    <property type="protein sequence ID" value="GFT12407.1"/>
    <property type="molecule type" value="Genomic_DNA"/>
</dbReference>